<keyword evidence="1" id="KW-0812">Transmembrane</keyword>
<dbReference type="EMBL" id="RWGY01000013">
    <property type="protein sequence ID" value="TVU23627.1"/>
    <property type="molecule type" value="Genomic_DNA"/>
</dbReference>
<comment type="caution">
    <text evidence="2">The sequence shown here is derived from an EMBL/GenBank/DDBJ whole genome shotgun (WGS) entry which is preliminary data.</text>
</comment>
<evidence type="ECO:0000256" key="1">
    <source>
        <dbReference type="SAM" id="Phobius"/>
    </source>
</evidence>
<feature type="transmembrane region" description="Helical" evidence="1">
    <location>
        <begin position="109"/>
        <end position="127"/>
    </location>
</feature>
<dbReference type="OrthoDB" id="10537347at2759"/>
<dbReference type="Proteomes" id="UP000324897">
    <property type="component" value="Chromosome 2"/>
</dbReference>
<evidence type="ECO:0000313" key="3">
    <source>
        <dbReference type="Proteomes" id="UP000324897"/>
    </source>
</evidence>
<keyword evidence="1" id="KW-1133">Transmembrane helix</keyword>
<keyword evidence="1" id="KW-0472">Membrane</keyword>
<feature type="non-terminal residue" evidence="2">
    <location>
        <position position="1"/>
    </location>
</feature>
<gene>
    <name evidence="2" type="ORF">EJB05_26003</name>
</gene>
<feature type="transmembrane region" description="Helical" evidence="1">
    <location>
        <begin position="190"/>
        <end position="214"/>
    </location>
</feature>
<protein>
    <submittedName>
        <fullName evidence="2">Uncharacterized protein</fullName>
    </submittedName>
</protein>
<accession>A0A5J9UK36</accession>
<proteinExistence type="predicted"/>
<dbReference type="AlphaFoldDB" id="A0A5J9UK36"/>
<keyword evidence="3" id="KW-1185">Reference proteome</keyword>
<feature type="transmembrane region" description="Helical" evidence="1">
    <location>
        <begin position="220"/>
        <end position="241"/>
    </location>
</feature>
<organism evidence="2 3">
    <name type="scientific">Eragrostis curvula</name>
    <name type="common">weeping love grass</name>
    <dbReference type="NCBI Taxonomy" id="38414"/>
    <lineage>
        <taxon>Eukaryota</taxon>
        <taxon>Viridiplantae</taxon>
        <taxon>Streptophyta</taxon>
        <taxon>Embryophyta</taxon>
        <taxon>Tracheophyta</taxon>
        <taxon>Spermatophyta</taxon>
        <taxon>Magnoliopsida</taxon>
        <taxon>Liliopsida</taxon>
        <taxon>Poales</taxon>
        <taxon>Poaceae</taxon>
        <taxon>PACMAD clade</taxon>
        <taxon>Chloridoideae</taxon>
        <taxon>Eragrostideae</taxon>
        <taxon>Eragrostidinae</taxon>
        <taxon>Eragrostis</taxon>
    </lineage>
</organism>
<sequence>LFSWHLAGLNPGPSGPTRLPPPSLSRLGSSLLVAAASPATMTKKKKILPADPSSSAAAGLKDTLLDKKGEESDANAQVQRKAWLPACCYHPLSDKATICFLTKAADTSVMGLVTLIALCATYLLAWGRPGTACIPKLKNITVTEGPVKLTELVQEPSWVQVIVASLPFAVFPLTLYVSGMVQAAKKDAHALGAVATLCLLEFIAAIALGGVMMVCVTGSLWWLIAPGLLIVLMVLTWGLTFEYPNCLRSFIWSTCFRHRKAAAVA</sequence>
<name>A0A5J9UK36_9POAL</name>
<reference evidence="2 3" key="1">
    <citation type="journal article" date="2019" name="Sci. Rep.">
        <title>A high-quality genome of Eragrostis curvula grass provides insights into Poaceae evolution and supports new strategies to enhance forage quality.</title>
        <authorList>
            <person name="Carballo J."/>
            <person name="Santos B.A.C.M."/>
            <person name="Zappacosta D."/>
            <person name="Garbus I."/>
            <person name="Selva J.P."/>
            <person name="Gallo C.A."/>
            <person name="Diaz A."/>
            <person name="Albertini E."/>
            <person name="Caccamo M."/>
            <person name="Echenique V."/>
        </authorList>
    </citation>
    <scope>NUCLEOTIDE SEQUENCE [LARGE SCALE GENOMIC DNA]</scope>
    <source>
        <strain evidence="3">cv. Victoria</strain>
        <tissue evidence="2">Leaf</tissue>
    </source>
</reference>
<feature type="transmembrane region" description="Helical" evidence="1">
    <location>
        <begin position="158"/>
        <end position="178"/>
    </location>
</feature>
<evidence type="ECO:0000313" key="2">
    <source>
        <dbReference type="EMBL" id="TVU23627.1"/>
    </source>
</evidence>